<dbReference type="Pfam" id="PF09832">
    <property type="entry name" value="DUF2059"/>
    <property type="match status" value="1"/>
</dbReference>
<evidence type="ECO:0000313" key="4">
    <source>
        <dbReference type="Proteomes" id="UP000503498"/>
    </source>
</evidence>
<protein>
    <submittedName>
        <fullName evidence="3">DUF2059 domain-containing protein</fullName>
    </submittedName>
</protein>
<organism evidence="3 4">
    <name type="scientific">Xanthomonas campestris pv. badrii</name>
    <dbReference type="NCBI Taxonomy" id="149696"/>
    <lineage>
        <taxon>Bacteria</taxon>
        <taxon>Pseudomonadati</taxon>
        <taxon>Pseudomonadota</taxon>
        <taxon>Gammaproteobacteria</taxon>
        <taxon>Lysobacterales</taxon>
        <taxon>Lysobacteraceae</taxon>
        <taxon>Xanthomonas</taxon>
    </lineage>
</organism>
<gene>
    <name evidence="3" type="ORF">HG421_20225</name>
</gene>
<dbReference type="RefSeq" id="WP_169707904.1">
    <property type="nucleotide sequence ID" value="NZ_CP051651.1"/>
</dbReference>
<dbReference type="Proteomes" id="UP000503498">
    <property type="component" value="Chromosome"/>
</dbReference>
<name>A0A7Z2VDW5_XANCA</name>
<dbReference type="AlphaFoldDB" id="A0A7Z2VDW5"/>
<reference evidence="3 4" key="1">
    <citation type="submission" date="2020-04" db="EMBL/GenBank/DDBJ databases">
        <title>Genome-Wide Identification of 5-Methylcytosine Sites in Bacterial Genomes By High-Throughput Sequencing of MspJI Restriction Fragments.</title>
        <authorList>
            <person name="Wu V."/>
        </authorList>
    </citation>
    <scope>NUCLEOTIDE SEQUENCE [LARGE SCALE GENOMIC DNA]</scope>
    <source>
        <strain evidence="3 4">NEB122</strain>
    </source>
</reference>
<proteinExistence type="predicted"/>
<sequence length="191" mass="21197">MLRPVPPLQDAPMTPESLAAAGVLARRLVLLALLAMAAPTALAQAPTDADVNRLLAASRAQTMLDTMLPQIEAMQQQQFAQLTAQRKLDADQQAQLQRIQERTRQTVRKALSWSELRPMYVDIYKRSFSREDVLAMAEFYESSAGQSLLDKTPALTQNLMGAIQQKMLPLFADLQKDLEKIVNTPAPAQKP</sequence>
<evidence type="ECO:0000313" key="3">
    <source>
        <dbReference type="EMBL" id="QJD69782.1"/>
    </source>
</evidence>
<feature type="signal peptide" evidence="1">
    <location>
        <begin position="1"/>
        <end position="43"/>
    </location>
</feature>
<evidence type="ECO:0000259" key="2">
    <source>
        <dbReference type="Pfam" id="PF09832"/>
    </source>
</evidence>
<accession>A0A7Z2VDW5</accession>
<evidence type="ECO:0000256" key="1">
    <source>
        <dbReference type="SAM" id="SignalP"/>
    </source>
</evidence>
<reference evidence="3 4" key="2">
    <citation type="submission" date="2020-04" db="EMBL/GenBank/DDBJ databases">
        <authorList>
            <person name="Fomenkov A."/>
            <person name="Anton B.P."/>
            <person name="Roberts R.J."/>
        </authorList>
    </citation>
    <scope>NUCLEOTIDE SEQUENCE [LARGE SCALE GENOMIC DNA]</scope>
    <source>
        <strain evidence="3 4">NEB122</strain>
    </source>
</reference>
<feature type="chain" id="PRO_5030865043" evidence="1">
    <location>
        <begin position="44"/>
        <end position="191"/>
    </location>
</feature>
<dbReference type="EMBL" id="CP051651">
    <property type="protein sequence ID" value="QJD69782.1"/>
    <property type="molecule type" value="Genomic_DNA"/>
</dbReference>
<keyword evidence="1" id="KW-0732">Signal</keyword>
<feature type="domain" description="DUF2059" evidence="2">
    <location>
        <begin position="115"/>
        <end position="171"/>
    </location>
</feature>
<dbReference type="InterPro" id="IPR018637">
    <property type="entry name" value="DUF2059"/>
</dbReference>